<dbReference type="InterPro" id="IPR005171">
    <property type="entry name" value="Cyt_c_oxidase_su4_prok"/>
</dbReference>
<keyword evidence="5 6" id="KW-0472">Membrane</keyword>
<evidence type="ECO:0000256" key="2">
    <source>
        <dbReference type="ARBA" id="ARBA00022475"/>
    </source>
</evidence>
<evidence type="ECO:0000256" key="6">
    <source>
        <dbReference type="SAM" id="Phobius"/>
    </source>
</evidence>
<name>A0AAJ5WU26_9BACT</name>
<organism evidence="7 8">
    <name type="scientific">Candidatus Pseudobacter hemicellulosilyticus</name>
    <dbReference type="NCBI Taxonomy" id="3121375"/>
    <lineage>
        <taxon>Bacteria</taxon>
        <taxon>Pseudomonadati</taxon>
        <taxon>Bacteroidota</taxon>
        <taxon>Chitinophagia</taxon>
        <taxon>Chitinophagales</taxon>
        <taxon>Chitinophagaceae</taxon>
        <taxon>Pseudobacter</taxon>
    </lineage>
</organism>
<feature type="transmembrane region" description="Helical" evidence="6">
    <location>
        <begin position="27"/>
        <end position="47"/>
    </location>
</feature>
<keyword evidence="2" id="KW-1003">Cell membrane</keyword>
<protein>
    <submittedName>
        <fullName evidence="7">Cytochrome C oxidase subunit IV family protein</fullName>
    </submittedName>
</protein>
<evidence type="ECO:0000256" key="1">
    <source>
        <dbReference type="ARBA" id="ARBA00004651"/>
    </source>
</evidence>
<comment type="subcellular location">
    <subcellularLocation>
        <location evidence="1">Cell membrane</location>
        <topology evidence="1">Multi-pass membrane protein</topology>
    </subcellularLocation>
</comment>
<feature type="transmembrane region" description="Helical" evidence="6">
    <location>
        <begin position="53"/>
        <end position="72"/>
    </location>
</feature>
<evidence type="ECO:0000256" key="3">
    <source>
        <dbReference type="ARBA" id="ARBA00022692"/>
    </source>
</evidence>
<proteinExistence type="predicted"/>
<dbReference type="Proteomes" id="UP001220610">
    <property type="component" value="Chromosome"/>
</dbReference>
<dbReference type="GO" id="GO:0005886">
    <property type="term" value="C:plasma membrane"/>
    <property type="evidence" value="ECO:0007669"/>
    <property type="project" value="UniProtKB-SubCell"/>
</dbReference>
<evidence type="ECO:0000313" key="7">
    <source>
        <dbReference type="EMBL" id="WEK36760.1"/>
    </source>
</evidence>
<accession>A0AAJ5WU26</accession>
<sequence>MAHNETAHTAAHTEEHGFDKKAIMRTFWILLVITCVELIIGMFIAPHFPSLKLMFNVLYIIFTLAKAFYIIAEFMHLRHELKNMIMTVAMPCLLFIWFIIAFLWDGNSYKNLRNTYDPYHKQYTTEPAKQAPAAHGHEEAEKPGAVH</sequence>
<evidence type="ECO:0000256" key="5">
    <source>
        <dbReference type="ARBA" id="ARBA00023136"/>
    </source>
</evidence>
<gene>
    <name evidence="7" type="ORF">P0Y53_04530</name>
</gene>
<dbReference type="EMBL" id="CP119311">
    <property type="protein sequence ID" value="WEK36760.1"/>
    <property type="molecule type" value="Genomic_DNA"/>
</dbReference>
<keyword evidence="3 6" id="KW-0812">Transmembrane</keyword>
<evidence type="ECO:0000256" key="4">
    <source>
        <dbReference type="ARBA" id="ARBA00022989"/>
    </source>
</evidence>
<keyword evidence="4 6" id="KW-1133">Transmembrane helix</keyword>
<feature type="transmembrane region" description="Helical" evidence="6">
    <location>
        <begin position="84"/>
        <end position="104"/>
    </location>
</feature>
<reference evidence="7" key="1">
    <citation type="submission" date="2023-03" db="EMBL/GenBank/DDBJ databases">
        <title>Andean soil-derived lignocellulolytic bacterial consortium as a source of novel taxa and putative plastic-active enzymes.</title>
        <authorList>
            <person name="Diaz-Garcia L."/>
            <person name="Chuvochina M."/>
            <person name="Feuerriegel G."/>
            <person name="Bunk B."/>
            <person name="Sproer C."/>
            <person name="Streit W.R."/>
            <person name="Rodriguez L.M."/>
            <person name="Overmann J."/>
            <person name="Jimenez D.J."/>
        </authorList>
    </citation>
    <scope>NUCLEOTIDE SEQUENCE</scope>
    <source>
        <strain evidence="7">MAG 7</strain>
    </source>
</reference>
<dbReference type="AlphaFoldDB" id="A0AAJ5WU26"/>
<evidence type="ECO:0000313" key="8">
    <source>
        <dbReference type="Proteomes" id="UP001220610"/>
    </source>
</evidence>
<dbReference type="Pfam" id="PF03626">
    <property type="entry name" value="COX4_pro"/>
    <property type="match status" value="1"/>
</dbReference>